<dbReference type="Proteomes" id="UP000652567">
    <property type="component" value="Unassembled WGS sequence"/>
</dbReference>
<comment type="caution">
    <text evidence="1">The sequence shown here is derived from an EMBL/GenBank/DDBJ whole genome shotgun (WGS) entry which is preliminary data.</text>
</comment>
<name>A0A928V962_9GAMM</name>
<keyword evidence="2" id="KW-1185">Reference proteome</keyword>
<evidence type="ECO:0000313" key="2">
    <source>
        <dbReference type="Proteomes" id="UP000652567"/>
    </source>
</evidence>
<gene>
    <name evidence="1" type="ORF">C4F51_16590</name>
</gene>
<dbReference type="AlphaFoldDB" id="A0A928V962"/>
<proteinExistence type="predicted"/>
<dbReference type="EMBL" id="PRDL01000001">
    <property type="protein sequence ID" value="MBE8718794.1"/>
    <property type="molecule type" value="Genomic_DNA"/>
</dbReference>
<sequence>MVTACGGGSDHHDAPPINYTPELRAFDMLDSYDVDTAFSSAPLALNPYLYHGLFEVYWEVRSREDYRASVRINDVPDIIGSQLVHSEICGPGLWCDQAGSLMCDYGADLTMSCSTSGGRTSIDYLFRTIPDQLYMILQICDLNSPYCEYSYYPVWME</sequence>
<accession>A0A928V962</accession>
<organism evidence="1 2">
    <name type="scientific">Cellvibrio polysaccharolyticus</name>
    <dbReference type="NCBI Taxonomy" id="2082724"/>
    <lineage>
        <taxon>Bacteria</taxon>
        <taxon>Pseudomonadati</taxon>
        <taxon>Pseudomonadota</taxon>
        <taxon>Gammaproteobacteria</taxon>
        <taxon>Cellvibrionales</taxon>
        <taxon>Cellvibrionaceae</taxon>
        <taxon>Cellvibrio</taxon>
    </lineage>
</organism>
<evidence type="ECO:0000313" key="1">
    <source>
        <dbReference type="EMBL" id="MBE8718794.1"/>
    </source>
</evidence>
<protein>
    <submittedName>
        <fullName evidence="1">Uncharacterized protein</fullName>
    </submittedName>
</protein>
<reference evidence="1" key="1">
    <citation type="submission" date="2018-07" db="EMBL/GenBank/DDBJ databases">
        <title>Genome assembly of strain Ka43.</title>
        <authorList>
            <person name="Kukolya J."/>
            <person name="Nagy I."/>
            <person name="Horvath B."/>
            <person name="Toth A."/>
        </authorList>
    </citation>
    <scope>NUCLEOTIDE SEQUENCE</scope>
    <source>
        <strain evidence="1">KB43</strain>
    </source>
</reference>